<proteinExistence type="predicted"/>
<reference evidence="1" key="1">
    <citation type="journal article" date="2019" name="Sci. Rep.">
        <title>Draft genome of Tanacetum cinerariifolium, the natural source of mosquito coil.</title>
        <authorList>
            <person name="Yamashiro T."/>
            <person name="Shiraishi A."/>
            <person name="Satake H."/>
            <person name="Nakayama K."/>
        </authorList>
    </citation>
    <scope>NUCLEOTIDE SEQUENCE</scope>
</reference>
<accession>A0A6L2KKZ5</accession>
<organism evidence="1">
    <name type="scientific">Tanacetum cinerariifolium</name>
    <name type="common">Dalmatian daisy</name>
    <name type="synonym">Chrysanthemum cinerariifolium</name>
    <dbReference type="NCBI Taxonomy" id="118510"/>
    <lineage>
        <taxon>Eukaryota</taxon>
        <taxon>Viridiplantae</taxon>
        <taxon>Streptophyta</taxon>
        <taxon>Embryophyta</taxon>
        <taxon>Tracheophyta</taxon>
        <taxon>Spermatophyta</taxon>
        <taxon>Magnoliopsida</taxon>
        <taxon>eudicotyledons</taxon>
        <taxon>Gunneridae</taxon>
        <taxon>Pentapetalae</taxon>
        <taxon>asterids</taxon>
        <taxon>campanulids</taxon>
        <taxon>Asterales</taxon>
        <taxon>Asteraceae</taxon>
        <taxon>Asteroideae</taxon>
        <taxon>Anthemideae</taxon>
        <taxon>Anthemidinae</taxon>
        <taxon>Tanacetum</taxon>
    </lineage>
</organism>
<protein>
    <submittedName>
        <fullName evidence="1">Uncharacterized protein</fullName>
    </submittedName>
</protein>
<name>A0A6L2KKZ5_TANCI</name>
<sequence>MAPIPLRVHLVAVFKREAMEEAHWGAFCRRNSMILTERIRQRDDAIANIQFVGNHHNIQTAVAYLREIQLGDIGKLDWFRAMVVESDHRLRRKRWAGGSFFEDVVGCTFM</sequence>
<dbReference type="AlphaFoldDB" id="A0A6L2KKZ5"/>
<dbReference type="EMBL" id="BKCJ010002587">
    <property type="protein sequence ID" value="GEU49599.1"/>
    <property type="molecule type" value="Genomic_DNA"/>
</dbReference>
<evidence type="ECO:0000313" key="1">
    <source>
        <dbReference type="EMBL" id="GEU49599.1"/>
    </source>
</evidence>
<comment type="caution">
    <text evidence="1">The sequence shown here is derived from an EMBL/GenBank/DDBJ whole genome shotgun (WGS) entry which is preliminary data.</text>
</comment>
<gene>
    <name evidence="1" type="ORF">Tci_021577</name>
</gene>